<dbReference type="GO" id="GO:0004176">
    <property type="term" value="F:ATP-dependent peptidase activity"/>
    <property type="evidence" value="ECO:0007669"/>
    <property type="project" value="InterPro"/>
</dbReference>
<keyword evidence="4" id="KW-1185">Reference proteome</keyword>
<gene>
    <name evidence="3" type="ORF">N5580_18775</name>
</gene>
<dbReference type="InterPro" id="IPR001907">
    <property type="entry name" value="ClpP"/>
</dbReference>
<keyword evidence="3" id="KW-0614">Plasmid</keyword>
<name>A0AAJ5QNE5_9GAMM</name>
<dbReference type="RefSeq" id="WP_269950537.1">
    <property type="nucleotide sequence ID" value="NZ_CP104759.1"/>
</dbReference>
<keyword evidence="2" id="KW-0732">Signal</keyword>
<evidence type="ECO:0000256" key="2">
    <source>
        <dbReference type="SAM" id="SignalP"/>
    </source>
</evidence>
<dbReference type="Proteomes" id="UP001211544">
    <property type="component" value="Plasmid pGABEKP28_1"/>
</dbReference>
<sequence>MKKFAVIIITMMFSTCACAGMTSIKGDTINNAEVKEVGIYFTGGVNNQTVTWLMSGLAEIKANYRNVNNIDIYINSEGGDMDASYVAYESLRKSPVKLNMINASMTGSAATIIYCASPERYAMPMSRFLLHPAAAGYEKADYIKPDQARRILEEDEAYNGLFRKVYSSCTSLTPQELNEITASEAGRKIYDVNDAIKHGLVTHGVKESRDYLLTYFITD</sequence>
<keyword evidence="3" id="KW-0645">Protease</keyword>
<evidence type="ECO:0000313" key="4">
    <source>
        <dbReference type="Proteomes" id="UP001211544"/>
    </source>
</evidence>
<dbReference type="GO" id="GO:0004252">
    <property type="term" value="F:serine-type endopeptidase activity"/>
    <property type="evidence" value="ECO:0007669"/>
    <property type="project" value="InterPro"/>
</dbReference>
<protein>
    <submittedName>
        <fullName evidence="3">ATP-dependent Clp protease proteolytic subunit</fullName>
    </submittedName>
</protein>
<comment type="similarity">
    <text evidence="1">Belongs to the peptidase S14 family.</text>
</comment>
<feature type="chain" id="PRO_5042517918" evidence="2">
    <location>
        <begin position="20"/>
        <end position="219"/>
    </location>
</feature>
<dbReference type="PRINTS" id="PR00127">
    <property type="entry name" value="CLPPROTEASEP"/>
</dbReference>
<accession>A0AAJ5QNE5</accession>
<dbReference type="SUPFAM" id="SSF52096">
    <property type="entry name" value="ClpP/crotonase"/>
    <property type="match status" value="1"/>
</dbReference>
<reference evidence="3 4" key="1">
    <citation type="journal article" date="2022" name="J Glob Antimicrob Resist">
        <title>First complete genome of a multidrug resistant strain of the novel human pathogen Kalamiella piersonii (GABEKP28) identified in human saliva.</title>
        <authorList>
            <person name="McDonagh F."/>
            <person name="Singh N.K."/>
            <person name="Venkateswaran K."/>
            <person name="Lonappan A.M."/>
            <person name="Hallahan B."/>
            <person name="Tuohy A."/>
            <person name="Burke L."/>
            <person name="Kovarova A."/>
            <person name="Miliotis G."/>
        </authorList>
    </citation>
    <scope>NUCLEOTIDE SEQUENCE [LARGE SCALE GENOMIC DNA]</scope>
    <source>
        <strain evidence="3 4">GABEKP28</strain>
    </source>
</reference>
<dbReference type="EMBL" id="CP104759">
    <property type="protein sequence ID" value="WBG93130.1"/>
    <property type="molecule type" value="Genomic_DNA"/>
</dbReference>
<dbReference type="PROSITE" id="PS51257">
    <property type="entry name" value="PROKAR_LIPOPROTEIN"/>
    <property type="match status" value="1"/>
</dbReference>
<dbReference type="GO" id="GO:0006508">
    <property type="term" value="P:proteolysis"/>
    <property type="evidence" value="ECO:0007669"/>
    <property type="project" value="UniProtKB-KW"/>
</dbReference>
<dbReference type="Gene3D" id="3.90.226.10">
    <property type="entry name" value="2-enoyl-CoA Hydratase, Chain A, domain 1"/>
    <property type="match status" value="1"/>
</dbReference>
<feature type="signal peptide" evidence="2">
    <location>
        <begin position="1"/>
        <end position="19"/>
    </location>
</feature>
<geneLocation type="plasmid" evidence="3 4">
    <name>pGABEKP28_1</name>
</geneLocation>
<dbReference type="AlphaFoldDB" id="A0AAJ5QNE5"/>
<keyword evidence="3" id="KW-0378">Hydrolase</keyword>
<dbReference type="KEGG" id="kpie:N5580_18775"/>
<dbReference type="Pfam" id="PF00574">
    <property type="entry name" value="CLP_protease"/>
    <property type="match status" value="1"/>
</dbReference>
<evidence type="ECO:0000256" key="1">
    <source>
        <dbReference type="ARBA" id="ARBA00007039"/>
    </source>
</evidence>
<dbReference type="InterPro" id="IPR029045">
    <property type="entry name" value="ClpP/crotonase-like_dom_sf"/>
</dbReference>
<dbReference type="InterPro" id="IPR023562">
    <property type="entry name" value="ClpP/TepA"/>
</dbReference>
<organism evidence="3 4">
    <name type="scientific">Pantoea piersonii</name>
    <dbReference type="NCBI Taxonomy" id="2364647"/>
    <lineage>
        <taxon>Bacteria</taxon>
        <taxon>Pseudomonadati</taxon>
        <taxon>Pseudomonadota</taxon>
        <taxon>Gammaproteobacteria</taxon>
        <taxon>Enterobacterales</taxon>
        <taxon>Erwiniaceae</taxon>
        <taxon>Pantoea</taxon>
    </lineage>
</organism>
<evidence type="ECO:0000313" key="3">
    <source>
        <dbReference type="EMBL" id="WBG93130.1"/>
    </source>
</evidence>
<proteinExistence type="inferred from homology"/>